<dbReference type="eggNOG" id="COG0029">
    <property type="taxonomic scope" value="Bacteria"/>
</dbReference>
<evidence type="ECO:0000313" key="14">
    <source>
        <dbReference type="EMBL" id="KGD69018.1"/>
    </source>
</evidence>
<comment type="catalytic activity">
    <reaction evidence="9">
        <text>L-aspartate + O2 = iminosuccinate + H2O2</text>
        <dbReference type="Rhea" id="RHEA:25876"/>
        <dbReference type="ChEBI" id="CHEBI:15379"/>
        <dbReference type="ChEBI" id="CHEBI:16240"/>
        <dbReference type="ChEBI" id="CHEBI:29991"/>
        <dbReference type="ChEBI" id="CHEBI:77875"/>
        <dbReference type="EC" id="1.4.3.16"/>
    </reaction>
    <physiologicalReaction direction="left-to-right" evidence="9">
        <dbReference type="Rhea" id="RHEA:25877"/>
    </physiologicalReaction>
</comment>
<name>A0A095U349_9FLAO</name>
<dbReference type="EMBL" id="JRHH01000002">
    <property type="protein sequence ID" value="KGD69018.1"/>
    <property type="molecule type" value="Genomic_DNA"/>
</dbReference>
<dbReference type="Gene3D" id="3.90.700.10">
    <property type="entry name" value="Succinate dehydrogenase/fumarate reductase flavoprotein, catalytic domain"/>
    <property type="match status" value="1"/>
</dbReference>
<keyword evidence="7 11" id="KW-0274">FAD</keyword>
<dbReference type="STRING" id="1453498.LG45_05140"/>
<dbReference type="SUPFAM" id="SSF51905">
    <property type="entry name" value="FAD/NAD(P)-binding domain"/>
    <property type="match status" value="1"/>
</dbReference>
<dbReference type="SUPFAM" id="SSF56425">
    <property type="entry name" value="Succinate dehydrogenase/fumarate reductase flavoprotein, catalytic domain"/>
    <property type="match status" value="1"/>
</dbReference>
<dbReference type="NCBIfam" id="TIGR00551">
    <property type="entry name" value="nadB"/>
    <property type="match status" value="1"/>
</dbReference>
<keyword evidence="5 11" id="KW-0285">Flavoprotein</keyword>
<comment type="cofactor">
    <cofactor evidence="1 11">
        <name>FAD</name>
        <dbReference type="ChEBI" id="CHEBI:57692"/>
    </cofactor>
</comment>
<comment type="similarity">
    <text evidence="3 11">Belongs to the FAD-dependent oxidoreductase 2 family. NadB subfamily.</text>
</comment>
<dbReference type="PANTHER" id="PTHR42716:SF2">
    <property type="entry name" value="L-ASPARTATE OXIDASE, CHLOROPLASTIC"/>
    <property type="match status" value="1"/>
</dbReference>
<evidence type="ECO:0000256" key="6">
    <source>
        <dbReference type="ARBA" id="ARBA00022642"/>
    </source>
</evidence>
<dbReference type="UniPathway" id="UPA00253">
    <property type="reaction ID" value="UER00326"/>
</dbReference>
<comment type="caution">
    <text evidence="14">The sequence shown here is derived from an EMBL/GenBank/DDBJ whole genome shotgun (WGS) entry which is preliminary data.</text>
</comment>
<gene>
    <name evidence="14" type="ORF">LG45_05140</name>
</gene>
<dbReference type="InterPro" id="IPR015939">
    <property type="entry name" value="Fum_Rdtase/Succ_DH_flav-like_C"/>
</dbReference>
<dbReference type="InterPro" id="IPR036188">
    <property type="entry name" value="FAD/NAD-bd_sf"/>
</dbReference>
<dbReference type="Proteomes" id="UP000029554">
    <property type="component" value="Unassembled WGS sequence"/>
</dbReference>
<evidence type="ECO:0000256" key="8">
    <source>
        <dbReference type="ARBA" id="ARBA00023002"/>
    </source>
</evidence>
<keyword evidence="15" id="KW-1185">Reference proteome</keyword>
<keyword evidence="6 11" id="KW-0662">Pyridine nucleotide biosynthesis</keyword>
<feature type="domain" description="FAD-dependent oxidoreductase 2 FAD-binding" evidence="12">
    <location>
        <begin position="7"/>
        <end position="381"/>
    </location>
</feature>
<protein>
    <recommendedName>
        <fullName evidence="4 10">L-aspartate oxidase</fullName>
        <ecNumber evidence="4 10">1.4.3.16</ecNumber>
    </recommendedName>
</protein>
<evidence type="ECO:0000256" key="4">
    <source>
        <dbReference type="ARBA" id="ARBA00012173"/>
    </source>
</evidence>
<organism evidence="14 15">
    <name type="scientific">Flavobacterium aquatile LMG 4008 = ATCC 11947</name>
    <dbReference type="NCBI Taxonomy" id="1453498"/>
    <lineage>
        <taxon>Bacteria</taxon>
        <taxon>Pseudomonadati</taxon>
        <taxon>Bacteroidota</taxon>
        <taxon>Flavobacteriia</taxon>
        <taxon>Flavobacteriales</taxon>
        <taxon>Flavobacteriaceae</taxon>
        <taxon>Flavobacterium</taxon>
    </lineage>
</organism>
<proteinExistence type="inferred from homology"/>
<evidence type="ECO:0000256" key="9">
    <source>
        <dbReference type="ARBA" id="ARBA00048305"/>
    </source>
</evidence>
<keyword evidence="8 11" id="KW-0560">Oxidoreductase</keyword>
<dbReference type="FunFam" id="3.90.700.10:FF:000002">
    <property type="entry name" value="L-aspartate oxidase"/>
    <property type="match status" value="1"/>
</dbReference>
<evidence type="ECO:0000256" key="7">
    <source>
        <dbReference type="ARBA" id="ARBA00022827"/>
    </source>
</evidence>
<dbReference type="InterPro" id="IPR003953">
    <property type="entry name" value="FAD-dep_OxRdtase_2_FAD-bd"/>
</dbReference>
<dbReference type="EC" id="1.4.3.16" evidence="4 10"/>
<evidence type="ECO:0000256" key="5">
    <source>
        <dbReference type="ARBA" id="ARBA00022630"/>
    </source>
</evidence>
<dbReference type="SUPFAM" id="SSF46977">
    <property type="entry name" value="Succinate dehydrogenase/fumarate reductase flavoprotein C-terminal domain"/>
    <property type="match status" value="1"/>
</dbReference>
<dbReference type="Gene3D" id="3.50.50.60">
    <property type="entry name" value="FAD/NAD(P)-binding domain"/>
    <property type="match status" value="1"/>
</dbReference>
<comment type="function">
    <text evidence="11">Catalyzes the oxidation of L-aspartate to iminoaspartate.</text>
</comment>
<reference evidence="14 15" key="1">
    <citation type="submission" date="2014-09" db="EMBL/GenBank/DDBJ databases">
        <title>Whole Genome Shotgun of Flavobacterium aquatile LMG 4008.</title>
        <authorList>
            <person name="Gale A.N."/>
            <person name="Pipes S.E."/>
            <person name="Newman J.D."/>
        </authorList>
    </citation>
    <scope>NUCLEOTIDE SEQUENCE [LARGE SCALE GENOMIC DNA]</scope>
    <source>
        <strain evidence="14 15">LMG 4008</strain>
    </source>
</reference>
<dbReference type="PRINTS" id="PR00368">
    <property type="entry name" value="FADPNR"/>
</dbReference>
<feature type="domain" description="Fumarate reductase/succinate dehydrogenase flavoprotein-like C-terminal" evidence="13">
    <location>
        <begin position="432"/>
        <end position="505"/>
    </location>
</feature>
<dbReference type="GO" id="GO:0008734">
    <property type="term" value="F:L-aspartate oxidase activity"/>
    <property type="evidence" value="ECO:0007669"/>
    <property type="project" value="UniProtKB-UniRule"/>
</dbReference>
<evidence type="ECO:0000259" key="13">
    <source>
        <dbReference type="Pfam" id="PF02910"/>
    </source>
</evidence>
<comment type="pathway">
    <text evidence="2 11">Cofactor biosynthesis; NAD(+) biosynthesis; iminoaspartate from L-aspartate (oxidase route): step 1/1.</text>
</comment>
<sequence length="518" mass="58329">MIQTNYLIIGSGIAGLTFAIKIADKFPGKKITIVTKSSEDESNTKYAQGGIAVVQNQLDDNFKKHIDDTLICGDGLCDKQVVKMVITEGPKRLVELINWGANFDLNDKGNFDLGREGGHSKNRIVHHKDQTGYEIERAILVQAHKKKNIEIFDFHFALELITEKNHCYGAYVLSEKTNDIIPFQSDFTLLATGGIGQVYGHTTNPTVATGDGIAMANRAKAKIKDMEFIQFHPTALYDKKLSSAFLISEAVRGFGAYLRTKKGNRFMLNYDERGDLASRDVISQSIEIELKKSSDECVFLDCTHLDMSAFIKHFPMIYARCKAVGIDLEKDWIPVIPAQHYLCGGISVNTNGQTSIENLLACGECSQTGLHGANRLASNSLLEALVYSERIYNFLANATFENNSPKIKIVEWKTNKSKPISQEYISKIKPELLLLMQQKVSIVRNDYNLSHARTQLEIWKKECDEIQKRHIINKDFYELKNMIDVAILIVTQSMDRMENRGSFVKNKKLNSSYSNQTS</sequence>
<accession>A0A095U349</accession>
<dbReference type="AlphaFoldDB" id="A0A095U349"/>
<dbReference type="InterPro" id="IPR005288">
    <property type="entry name" value="NadB"/>
</dbReference>
<evidence type="ECO:0000256" key="1">
    <source>
        <dbReference type="ARBA" id="ARBA00001974"/>
    </source>
</evidence>
<evidence type="ECO:0000256" key="2">
    <source>
        <dbReference type="ARBA" id="ARBA00004950"/>
    </source>
</evidence>
<dbReference type="InterPro" id="IPR037099">
    <property type="entry name" value="Fum_R/Succ_DH_flav-like_C_sf"/>
</dbReference>
<dbReference type="InterPro" id="IPR027477">
    <property type="entry name" value="Succ_DH/fumarate_Rdtase_cat_sf"/>
</dbReference>
<dbReference type="Pfam" id="PF02910">
    <property type="entry name" value="Succ_DH_flav_C"/>
    <property type="match status" value="1"/>
</dbReference>
<dbReference type="PANTHER" id="PTHR42716">
    <property type="entry name" value="L-ASPARTATE OXIDASE"/>
    <property type="match status" value="1"/>
</dbReference>
<dbReference type="OrthoDB" id="9806724at2"/>
<evidence type="ECO:0000256" key="3">
    <source>
        <dbReference type="ARBA" id="ARBA00008562"/>
    </source>
</evidence>
<dbReference type="GO" id="GO:0005737">
    <property type="term" value="C:cytoplasm"/>
    <property type="evidence" value="ECO:0007669"/>
    <property type="project" value="UniProtKB-SubCell"/>
</dbReference>
<dbReference type="RefSeq" id="WP_035124964.1">
    <property type="nucleotide sequence ID" value="NZ_JRHH01000002.1"/>
</dbReference>
<dbReference type="GO" id="GO:0009435">
    <property type="term" value="P:NAD+ biosynthetic process"/>
    <property type="evidence" value="ECO:0007669"/>
    <property type="project" value="UniProtKB-UniPathway"/>
</dbReference>
<evidence type="ECO:0000256" key="10">
    <source>
        <dbReference type="NCBIfam" id="TIGR00551"/>
    </source>
</evidence>
<evidence type="ECO:0000256" key="11">
    <source>
        <dbReference type="RuleBase" id="RU362049"/>
    </source>
</evidence>
<dbReference type="Pfam" id="PF00890">
    <property type="entry name" value="FAD_binding_2"/>
    <property type="match status" value="1"/>
</dbReference>
<evidence type="ECO:0000313" key="15">
    <source>
        <dbReference type="Proteomes" id="UP000029554"/>
    </source>
</evidence>
<evidence type="ECO:0000259" key="12">
    <source>
        <dbReference type="Pfam" id="PF00890"/>
    </source>
</evidence>
<comment type="subcellular location">
    <subcellularLocation>
        <location evidence="11">Cytoplasm</location>
    </subcellularLocation>
</comment>
<dbReference type="Gene3D" id="1.20.58.100">
    <property type="entry name" value="Fumarate reductase/succinate dehydrogenase flavoprotein-like, C-terminal domain"/>
    <property type="match status" value="1"/>
</dbReference>